<proteinExistence type="predicted"/>
<accession>A0A1L0BYN4</accession>
<feature type="compositionally biased region" description="Low complexity" evidence="1">
    <location>
        <begin position="243"/>
        <end position="313"/>
    </location>
</feature>
<feature type="compositionally biased region" description="Acidic residues" evidence="1">
    <location>
        <begin position="201"/>
        <end position="210"/>
    </location>
</feature>
<feature type="region of interest" description="Disordered" evidence="1">
    <location>
        <begin position="201"/>
        <end position="323"/>
    </location>
</feature>
<evidence type="ECO:0000313" key="2">
    <source>
        <dbReference type="EMBL" id="SGZ55514.1"/>
    </source>
</evidence>
<sequence>MKLRPASLRQFADRNVFDACEDACLVDSVLDEAAILRSQHHSYSLKDGVKNVILDKSAPDYEQMFLEKGQPLAADEVLESLKPLVLKIPLKARSEFRSGQLPLSELLMAIQYYASHTEMRNYSMDESALITLGLLAEQWADEIVDDNTASMFLELDNGEDLSADSLLLKKFGPMSDSENETIMANWAKEESDSDIMSIDFEESETDEEIQEVNSVEPRVTDAGMGPKRRGDISRGMRKKSRLADSAHSSDQSSDSSNESASESSNESSSESSNESASESSNESSSESSNESASESSSDSSTQSSDDASNSKANDSSDDENTDS</sequence>
<dbReference type="PANTHER" id="PTHR28054:SF1">
    <property type="entry name" value="RNA POLYMERASE I-SPECIFIC TRANSCRIPTION INITIATION FACTOR RRN10"/>
    <property type="match status" value="1"/>
</dbReference>
<reference evidence="2 3" key="1">
    <citation type="submission" date="2016-10" db="EMBL/GenBank/DDBJ databases">
        <authorList>
            <person name="de Groot N.N."/>
        </authorList>
    </citation>
    <scope>NUCLEOTIDE SEQUENCE [LARGE SCALE GENOMIC DNA]</scope>
    <source>
        <strain evidence="2 3">PYCC 4715</strain>
    </source>
</reference>
<evidence type="ECO:0000256" key="1">
    <source>
        <dbReference type="SAM" id="MobiDB-lite"/>
    </source>
</evidence>
<gene>
    <name evidence="2" type="ORF">SAMEA4029009_CIC11G00000003744</name>
</gene>
<dbReference type="InterPro" id="IPR022793">
    <property type="entry name" value="Rrn10"/>
</dbReference>
<organism evidence="2 3">
    <name type="scientific">Sungouiella intermedia</name>
    <dbReference type="NCBI Taxonomy" id="45354"/>
    <lineage>
        <taxon>Eukaryota</taxon>
        <taxon>Fungi</taxon>
        <taxon>Dikarya</taxon>
        <taxon>Ascomycota</taxon>
        <taxon>Saccharomycotina</taxon>
        <taxon>Pichiomycetes</taxon>
        <taxon>Metschnikowiaceae</taxon>
        <taxon>Sungouiella</taxon>
    </lineage>
</organism>
<name>A0A1L0BYN4_9ASCO</name>
<evidence type="ECO:0000313" key="3">
    <source>
        <dbReference type="Proteomes" id="UP000182259"/>
    </source>
</evidence>
<dbReference type="Proteomes" id="UP000182259">
    <property type="component" value="Chromosome IV"/>
</dbReference>
<dbReference type="EMBL" id="LT635767">
    <property type="protein sequence ID" value="SGZ55514.1"/>
    <property type="molecule type" value="Genomic_DNA"/>
</dbReference>
<dbReference type="PANTHER" id="PTHR28054">
    <property type="entry name" value="RNA POLYMERASE I-SPECIFIC TRANSCRIPTION INITIATION FACTOR RRN10"/>
    <property type="match status" value="1"/>
</dbReference>
<dbReference type="Pfam" id="PF05234">
    <property type="entry name" value="UAF_Rrn10"/>
    <property type="match status" value="1"/>
</dbReference>
<dbReference type="GO" id="GO:0006360">
    <property type="term" value="P:transcription by RNA polymerase I"/>
    <property type="evidence" value="ECO:0007669"/>
    <property type="project" value="InterPro"/>
</dbReference>
<dbReference type="AlphaFoldDB" id="A0A1L0BYN4"/>
<protein>
    <submittedName>
        <fullName evidence="2">CIC11C00000003744</fullName>
    </submittedName>
</protein>